<evidence type="ECO:0000256" key="1">
    <source>
        <dbReference type="SAM" id="MobiDB-lite"/>
    </source>
</evidence>
<feature type="compositionally biased region" description="Low complexity" evidence="1">
    <location>
        <begin position="29"/>
        <end position="44"/>
    </location>
</feature>
<feature type="region of interest" description="Disordered" evidence="1">
    <location>
        <begin position="1"/>
        <end position="48"/>
    </location>
</feature>
<proteinExistence type="predicted"/>
<organism evidence="2">
    <name type="scientific">Phaeomonas parva</name>
    <dbReference type="NCBI Taxonomy" id="124430"/>
    <lineage>
        <taxon>Eukaryota</taxon>
        <taxon>Sar</taxon>
        <taxon>Stramenopiles</taxon>
        <taxon>Ochrophyta</taxon>
        <taxon>Pinguiophyceae</taxon>
        <taxon>Pinguiochrysidales</taxon>
        <taxon>Pinguiochrysidaceae</taxon>
        <taxon>Phaeomonas</taxon>
    </lineage>
</organism>
<dbReference type="EMBL" id="HBGJ01024599">
    <property type="protein sequence ID" value="CAD9257371.1"/>
    <property type="molecule type" value="Transcribed_RNA"/>
</dbReference>
<protein>
    <submittedName>
        <fullName evidence="2">Uncharacterized protein</fullName>
    </submittedName>
</protein>
<sequence length="574" mass="66755">MDLAHQDGASLQAARPVSFGTTKHYPHDLLSSRGPSLRSSSLSPEHLRKGKVGRNVSLPRLSKALVRPVLLESNSALDLLEGLQSVSVGPVSKKVRLKALRTSSLPSDPEGLLLRDSHVNDDDAKSLCSAASLVSIASAPCYRPKEYYVLQSLAEAKRRERCLRKRKKLRDANRVLVLKSIREKNTRRARADARRQFLAMQAEHLRNIVMMNYANVAFKKFAHARTTKRMQANMGEEATRIQRAYVLSRDRRLWKRYALFAARIDKDKWKLCLAIRTWRRQRAADRVTRFMLEFKGQRRAGLDKVAKNFVERVKRIQRCARHFLRCLRERMKILRVVWNDEEQLCLKRIQRELRRDRTMLLDNPPGDNADDEVRRLTRGLNRRVNTWRALDKKMGNLLHDQIAKGRIPDDEGSLLPKPLPVEVREDELRSLLAMYRKIHLQEESRLREKIDLLRRKEANRKYNPDDIRRMFNSHKQGEVMQLKSFDAGDAFARPIFNMLSMSAGFNAARPLRDELRRRYRRRHAEMYGDVVKNWRKYSQRELVTRAESLPARVDVDLGPVEVREAGVNLSRSIG</sequence>
<gene>
    <name evidence="2" type="ORF">PPAR1163_LOCUS15741</name>
    <name evidence="3" type="ORF">PPAR1163_LOCUS15742</name>
</gene>
<dbReference type="AlphaFoldDB" id="A0A6U4GWT6"/>
<reference evidence="2" key="1">
    <citation type="submission" date="2021-01" db="EMBL/GenBank/DDBJ databases">
        <authorList>
            <person name="Corre E."/>
            <person name="Pelletier E."/>
            <person name="Niang G."/>
            <person name="Scheremetjew M."/>
            <person name="Finn R."/>
            <person name="Kale V."/>
            <person name="Holt S."/>
            <person name="Cochrane G."/>
            <person name="Meng A."/>
            <person name="Brown T."/>
            <person name="Cohen L."/>
        </authorList>
    </citation>
    <scope>NUCLEOTIDE SEQUENCE</scope>
    <source>
        <strain evidence="2">CCMP2877</strain>
    </source>
</reference>
<evidence type="ECO:0000313" key="2">
    <source>
        <dbReference type="EMBL" id="CAD9257370.1"/>
    </source>
</evidence>
<accession>A0A6U4GWT6</accession>
<dbReference type="EMBL" id="HBGJ01024598">
    <property type="protein sequence ID" value="CAD9257370.1"/>
    <property type="molecule type" value="Transcribed_RNA"/>
</dbReference>
<name>A0A6U4GWT6_9STRA</name>
<evidence type="ECO:0000313" key="3">
    <source>
        <dbReference type="EMBL" id="CAD9257371.1"/>
    </source>
</evidence>